<sequence length="179" mass="19695">MQAAALLWLLPSIVDCHWQTHRSRSLKWNISSAEHSLLPRVQTADQSVNATLPASTWLCSKGSWLLQVMSLGTVDVQGRAGPVDPCLGGFTKFFWATLLAMTTLLGICLLIPVMLDITRRRPPGVPLMVCGITCDCELVCCTDHGANIETGPKQHADEIDFFARRNYEQQLEGSTDAVQ</sequence>
<evidence type="ECO:0000313" key="3">
    <source>
        <dbReference type="EMBL" id="CAK9032392.1"/>
    </source>
</evidence>
<reference evidence="3 4" key="1">
    <citation type="submission" date="2024-02" db="EMBL/GenBank/DDBJ databases">
        <authorList>
            <person name="Chen Y."/>
            <person name="Shah S."/>
            <person name="Dougan E. K."/>
            <person name="Thang M."/>
            <person name="Chan C."/>
        </authorList>
    </citation>
    <scope>NUCLEOTIDE SEQUENCE [LARGE SCALE GENOMIC DNA]</scope>
</reference>
<keyword evidence="2" id="KW-0732">Signal</keyword>
<keyword evidence="1" id="KW-0812">Transmembrane</keyword>
<dbReference type="Proteomes" id="UP001642464">
    <property type="component" value="Unassembled WGS sequence"/>
</dbReference>
<feature type="transmembrane region" description="Helical" evidence="1">
    <location>
        <begin position="93"/>
        <end position="115"/>
    </location>
</feature>
<evidence type="ECO:0000256" key="2">
    <source>
        <dbReference type="SAM" id="SignalP"/>
    </source>
</evidence>
<evidence type="ECO:0000313" key="4">
    <source>
        <dbReference type="Proteomes" id="UP001642464"/>
    </source>
</evidence>
<keyword evidence="1" id="KW-1133">Transmembrane helix</keyword>
<evidence type="ECO:0000256" key="1">
    <source>
        <dbReference type="SAM" id="Phobius"/>
    </source>
</evidence>
<comment type="caution">
    <text evidence="3">The sequence shown here is derived from an EMBL/GenBank/DDBJ whole genome shotgun (WGS) entry which is preliminary data.</text>
</comment>
<proteinExistence type="predicted"/>
<feature type="chain" id="PRO_5046145840" evidence="2">
    <location>
        <begin position="17"/>
        <end position="179"/>
    </location>
</feature>
<feature type="signal peptide" evidence="2">
    <location>
        <begin position="1"/>
        <end position="16"/>
    </location>
</feature>
<accession>A0ABP0L2C7</accession>
<dbReference type="EMBL" id="CAXAMM010013880">
    <property type="protein sequence ID" value="CAK9032392.1"/>
    <property type="molecule type" value="Genomic_DNA"/>
</dbReference>
<keyword evidence="1" id="KW-0472">Membrane</keyword>
<name>A0ABP0L2C7_9DINO</name>
<organism evidence="3 4">
    <name type="scientific">Durusdinium trenchii</name>
    <dbReference type="NCBI Taxonomy" id="1381693"/>
    <lineage>
        <taxon>Eukaryota</taxon>
        <taxon>Sar</taxon>
        <taxon>Alveolata</taxon>
        <taxon>Dinophyceae</taxon>
        <taxon>Suessiales</taxon>
        <taxon>Symbiodiniaceae</taxon>
        <taxon>Durusdinium</taxon>
    </lineage>
</organism>
<gene>
    <name evidence="3" type="ORF">SCF082_LOCUS20052</name>
</gene>
<keyword evidence="4" id="KW-1185">Reference proteome</keyword>
<protein>
    <submittedName>
        <fullName evidence="3">Uncharacterized protein</fullName>
    </submittedName>
</protein>